<feature type="chain" id="PRO_5002350083" description="Knottin scorpion toxin-like domain-containing protein" evidence="1">
    <location>
        <begin position="24"/>
        <end position="78"/>
    </location>
</feature>
<accession>A0A0D9XIT1</accession>
<dbReference type="EnsemblPlants" id="LPERR10G04670.1">
    <property type="protein sequence ID" value="LPERR10G04670.1"/>
    <property type="gene ID" value="LPERR10G04670"/>
</dbReference>
<organism evidence="2 3">
    <name type="scientific">Leersia perrieri</name>
    <dbReference type="NCBI Taxonomy" id="77586"/>
    <lineage>
        <taxon>Eukaryota</taxon>
        <taxon>Viridiplantae</taxon>
        <taxon>Streptophyta</taxon>
        <taxon>Embryophyta</taxon>
        <taxon>Tracheophyta</taxon>
        <taxon>Spermatophyta</taxon>
        <taxon>Magnoliopsida</taxon>
        <taxon>Liliopsida</taxon>
        <taxon>Poales</taxon>
        <taxon>Poaceae</taxon>
        <taxon>BOP clade</taxon>
        <taxon>Oryzoideae</taxon>
        <taxon>Oryzeae</taxon>
        <taxon>Oryzinae</taxon>
        <taxon>Leersia</taxon>
    </lineage>
</organism>
<keyword evidence="3" id="KW-1185">Reference proteome</keyword>
<evidence type="ECO:0000256" key="1">
    <source>
        <dbReference type="SAM" id="SignalP"/>
    </source>
</evidence>
<dbReference type="HOGENOM" id="CLU_2458632_0_0_1"/>
<reference evidence="2" key="3">
    <citation type="submission" date="2015-04" db="UniProtKB">
        <authorList>
            <consortium name="EnsemblPlants"/>
        </authorList>
    </citation>
    <scope>IDENTIFICATION</scope>
</reference>
<dbReference type="Gramene" id="LPERR10G04670.1">
    <property type="protein sequence ID" value="LPERR10G04670.1"/>
    <property type="gene ID" value="LPERR10G04670"/>
</dbReference>
<evidence type="ECO:0008006" key="4">
    <source>
        <dbReference type="Google" id="ProtNLM"/>
    </source>
</evidence>
<sequence>MEKRSAFVCFLLALLLLGNPASADDLAPGTCETETDPLDPCSKTLCKLNCKLLAIKRGAALSSYECADGGCKCVLCAQ</sequence>
<protein>
    <recommendedName>
        <fullName evidence="4">Knottin scorpion toxin-like domain-containing protein</fullName>
    </recommendedName>
</protein>
<name>A0A0D9XIT1_9ORYZ</name>
<dbReference type="Proteomes" id="UP000032180">
    <property type="component" value="Chromosome 10"/>
</dbReference>
<reference evidence="3" key="2">
    <citation type="submission" date="2013-12" db="EMBL/GenBank/DDBJ databases">
        <authorList>
            <person name="Yu Y."/>
            <person name="Lee S."/>
            <person name="de Baynast K."/>
            <person name="Wissotski M."/>
            <person name="Liu L."/>
            <person name="Talag J."/>
            <person name="Goicoechea J."/>
            <person name="Angelova A."/>
            <person name="Jetty R."/>
            <person name="Kudrna D."/>
            <person name="Golser W."/>
            <person name="Rivera L."/>
            <person name="Zhang J."/>
            <person name="Wing R."/>
        </authorList>
    </citation>
    <scope>NUCLEOTIDE SEQUENCE</scope>
</reference>
<dbReference type="AlphaFoldDB" id="A0A0D9XIT1"/>
<reference evidence="2 3" key="1">
    <citation type="submission" date="2012-08" db="EMBL/GenBank/DDBJ databases">
        <title>Oryza genome evolution.</title>
        <authorList>
            <person name="Wing R.A."/>
        </authorList>
    </citation>
    <scope>NUCLEOTIDE SEQUENCE</scope>
</reference>
<keyword evidence="1" id="KW-0732">Signal</keyword>
<evidence type="ECO:0000313" key="3">
    <source>
        <dbReference type="Proteomes" id="UP000032180"/>
    </source>
</evidence>
<proteinExistence type="predicted"/>
<feature type="signal peptide" evidence="1">
    <location>
        <begin position="1"/>
        <end position="23"/>
    </location>
</feature>
<evidence type="ECO:0000313" key="2">
    <source>
        <dbReference type="EnsemblPlants" id="LPERR10G04670.1"/>
    </source>
</evidence>